<gene>
    <name evidence="1" type="ORF">BECKTC1821D_GA0114238_10633</name>
    <name evidence="2" type="ORF">BECKTC1821F_GA0114240_108013</name>
</gene>
<name>A0A450Z4S7_9GAMM</name>
<evidence type="ECO:0000313" key="1">
    <source>
        <dbReference type="EMBL" id="VFK48762.1"/>
    </source>
</evidence>
<reference evidence="1" key="1">
    <citation type="submission" date="2019-02" db="EMBL/GenBank/DDBJ databases">
        <authorList>
            <person name="Gruber-Vodicka R. H."/>
            <person name="Seah K. B. B."/>
        </authorList>
    </citation>
    <scope>NUCLEOTIDE SEQUENCE</scope>
    <source>
        <strain evidence="1">BECK_BZ123</strain>
        <strain evidence="2">BECK_BZ126</strain>
    </source>
</reference>
<dbReference type="EMBL" id="CAADFS010000063">
    <property type="protein sequence ID" value="VFK48762.1"/>
    <property type="molecule type" value="Genomic_DNA"/>
</dbReference>
<evidence type="ECO:0000313" key="2">
    <source>
        <dbReference type="EMBL" id="VFK62793.1"/>
    </source>
</evidence>
<organism evidence="1">
    <name type="scientific">Candidatus Kentrum sp. TC</name>
    <dbReference type="NCBI Taxonomy" id="2126339"/>
    <lineage>
        <taxon>Bacteria</taxon>
        <taxon>Pseudomonadati</taxon>
        <taxon>Pseudomonadota</taxon>
        <taxon>Gammaproteobacteria</taxon>
        <taxon>Candidatus Kentrum</taxon>
    </lineage>
</organism>
<sequence length="148" mass="16480">MGPMAQDFYGAFGLGNTDKAIFHMNAIGVRLASIQGFEWLAEESGGPHCPQRGKATRECAHYRTTRRGRTMNFDGLFKKFDVGHKDTEVDKNGILMVAIQTLHNKLRAREEILREQETRIEDAAADDRPPVAIVKKAALPRGGIVFVL</sequence>
<proteinExistence type="predicted"/>
<protein>
    <submittedName>
        <fullName evidence="1">Uncharacterized protein</fullName>
    </submittedName>
</protein>
<dbReference type="EMBL" id="CAADFW010000080">
    <property type="protein sequence ID" value="VFK62793.1"/>
    <property type="molecule type" value="Genomic_DNA"/>
</dbReference>
<accession>A0A450Z4S7</accession>
<dbReference type="AlphaFoldDB" id="A0A450Z4S7"/>